<comment type="caution">
    <text evidence="2">The sequence shown here is derived from an EMBL/GenBank/DDBJ whole genome shotgun (WGS) entry which is preliminary data.</text>
</comment>
<evidence type="ECO:0000313" key="3">
    <source>
        <dbReference type="Proteomes" id="UP000241771"/>
    </source>
</evidence>
<keyword evidence="2" id="KW-0808">Transferase</keyword>
<evidence type="ECO:0000313" key="2">
    <source>
        <dbReference type="EMBL" id="PSW20141.1"/>
    </source>
</evidence>
<dbReference type="GO" id="GO:0016747">
    <property type="term" value="F:acyltransferase activity, transferring groups other than amino-acyl groups"/>
    <property type="evidence" value="ECO:0007669"/>
    <property type="project" value="InterPro"/>
</dbReference>
<dbReference type="Pfam" id="PF13302">
    <property type="entry name" value="Acetyltransf_3"/>
    <property type="match status" value="1"/>
</dbReference>
<dbReference type="AlphaFoldDB" id="A0A2T3NV76"/>
<name>A0A2T3NV76_9GAMM</name>
<sequence>MNMILEVTPSIRTQRLYVRPWHEGDMPSLHRIMSNQSVHTYTDESPWTEERARAVLDWCNANKMGWKWKGGYFNCPLLLAECNTLIGRVGLNPYGDNDGIAEIEWTICEDHWHQGYATEIGKAILEYGFGEGGFASIVGFTSTRNMSARQVMKKIGMEHIGDREQHNRKLSFFQIKREQ</sequence>
<dbReference type="PROSITE" id="PS51186">
    <property type="entry name" value="GNAT"/>
    <property type="match status" value="1"/>
</dbReference>
<dbReference type="Gene3D" id="3.40.630.30">
    <property type="match status" value="1"/>
</dbReference>
<evidence type="ECO:0000259" key="1">
    <source>
        <dbReference type="PROSITE" id="PS51186"/>
    </source>
</evidence>
<dbReference type="InterPro" id="IPR016181">
    <property type="entry name" value="Acyl_CoA_acyltransferase"/>
</dbReference>
<accession>A0A2T3NV76</accession>
<reference evidence="2 3" key="1">
    <citation type="submission" date="2018-01" db="EMBL/GenBank/DDBJ databases">
        <title>Whole genome sequencing of Histamine producing bacteria.</title>
        <authorList>
            <person name="Butler K."/>
        </authorList>
    </citation>
    <scope>NUCLEOTIDE SEQUENCE [LARGE SCALE GENOMIC DNA]</scope>
    <source>
        <strain evidence="2 3">DSM 100436</strain>
    </source>
</reference>
<dbReference type="PANTHER" id="PTHR43792">
    <property type="entry name" value="GNAT FAMILY, PUTATIVE (AFU_ORTHOLOGUE AFUA_3G00765)-RELATED-RELATED"/>
    <property type="match status" value="1"/>
</dbReference>
<dbReference type="InterPro" id="IPR051531">
    <property type="entry name" value="N-acetyltransferase"/>
</dbReference>
<protein>
    <submittedName>
        <fullName evidence="2">N-acetyltransferase</fullName>
    </submittedName>
</protein>
<gene>
    <name evidence="2" type="ORF">C9I98_08770</name>
</gene>
<dbReference type="PANTHER" id="PTHR43792:SF1">
    <property type="entry name" value="N-ACETYLTRANSFERASE DOMAIN-CONTAINING PROTEIN"/>
    <property type="match status" value="1"/>
</dbReference>
<dbReference type="SUPFAM" id="SSF55729">
    <property type="entry name" value="Acyl-CoA N-acyltransferases (Nat)"/>
    <property type="match status" value="1"/>
</dbReference>
<dbReference type="Proteomes" id="UP000241771">
    <property type="component" value="Unassembled WGS sequence"/>
</dbReference>
<feature type="domain" description="N-acetyltransferase" evidence="1">
    <location>
        <begin position="16"/>
        <end position="179"/>
    </location>
</feature>
<organism evidence="2 3">
    <name type="scientific">Photobacterium sanctipauli</name>
    <dbReference type="NCBI Taxonomy" id="1342794"/>
    <lineage>
        <taxon>Bacteria</taxon>
        <taxon>Pseudomonadati</taxon>
        <taxon>Pseudomonadota</taxon>
        <taxon>Gammaproteobacteria</taxon>
        <taxon>Vibrionales</taxon>
        <taxon>Vibrionaceae</taxon>
        <taxon>Photobacterium</taxon>
    </lineage>
</organism>
<dbReference type="EMBL" id="PYMA01000004">
    <property type="protein sequence ID" value="PSW20141.1"/>
    <property type="molecule type" value="Genomic_DNA"/>
</dbReference>
<dbReference type="InterPro" id="IPR000182">
    <property type="entry name" value="GNAT_dom"/>
</dbReference>
<keyword evidence="3" id="KW-1185">Reference proteome</keyword>
<proteinExistence type="predicted"/>
<dbReference type="RefSeq" id="WP_081878834.1">
    <property type="nucleotide sequence ID" value="NZ_JGVO01000072.1"/>
</dbReference>